<organism evidence="2 3">
    <name type="scientific">Amycolatopsis jiangsuensis</name>
    <dbReference type="NCBI Taxonomy" id="1181879"/>
    <lineage>
        <taxon>Bacteria</taxon>
        <taxon>Bacillati</taxon>
        <taxon>Actinomycetota</taxon>
        <taxon>Actinomycetes</taxon>
        <taxon>Pseudonocardiales</taxon>
        <taxon>Pseudonocardiaceae</taxon>
        <taxon>Amycolatopsis</taxon>
    </lineage>
</organism>
<dbReference type="Proteomes" id="UP000581769">
    <property type="component" value="Unassembled WGS sequence"/>
</dbReference>
<reference evidence="2 3" key="1">
    <citation type="submission" date="2020-08" db="EMBL/GenBank/DDBJ databases">
        <title>Sequencing the genomes of 1000 actinobacteria strains.</title>
        <authorList>
            <person name="Klenk H.-P."/>
        </authorList>
    </citation>
    <scope>NUCLEOTIDE SEQUENCE [LARGE SCALE GENOMIC DNA]</scope>
    <source>
        <strain evidence="2 3">DSM 45859</strain>
    </source>
</reference>
<proteinExistence type="predicted"/>
<evidence type="ECO:0000313" key="2">
    <source>
        <dbReference type="EMBL" id="MBB4687155.1"/>
    </source>
</evidence>
<protein>
    <recommendedName>
        <fullName evidence="4">SAV-6107-like HEPN domain-containing protein</fullName>
    </recommendedName>
</protein>
<evidence type="ECO:0008006" key="4">
    <source>
        <dbReference type="Google" id="ProtNLM"/>
    </source>
</evidence>
<name>A0A840J0J9_9PSEU</name>
<evidence type="ECO:0000256" key="1">
    <source>
        <dbReference type="SAM" id="Coils"/>
    </source>
</evidence>
<dbReference type="RefSeq" id="WP_184781910.1">
    <property type="nucleotide sequence ID" value="NZ_JACHMG010000001.1"/>
</dbReference>
<feature type="coiled-coil region" evidence="1">
    <location>
        <begin position="113"/>
        <end position="140"/>
    </location>
</feature>
<accession>A0A840J0J9</accession>
<gene>
    <name evidence="2" type="ORF">BJY18_004640</name>
</gene>
<sequence length="148" mass="16663">MSASERVEQSLAWELHVELASRITSVALGPDEGLLSEALDSLYRVFETARRALAEHPPQRPLVEDSLHQVVFRLLNEGLRPFLSRWHPRLDAHHARRAPEVSRLDHELAWDEAGRLRAELADLQVLLRDATERLAELAGAGSLLTVAR</sequence>
<comment type="caution">
    <text evidence="2">The sequence shown here is derived from an EMBL/GenBank/DDBJ whole genome shotgun (WGS) entry which is preliminary data.</text>
</comment>
<evidence type="ECO:0000313" key="3">
    <source>
        <dbReference type="Proteomes" id="UP000581769"/>
    </source>
</evidence>
<keyword evidence="3" id="KW-1185">Reference proteome</keyword>
<keyword evidence="1" id="KW-0175">Coiled coil</keyword>
<dbReference type="AlphaFoldDB" id="A0A840J0J9"/>
<dbReference type="EMBL" id="JACHMG010000001">
    <property type="protein sequence ID" value="MBB4687155.1"/>
    <property type="molecule type" value="Genomic_DNA"/>
</dbReference>